<dbReference type="GO" id="GO:0050511">
    <property type="term" value="F:undecaprenyldiphospho-muramoylpentapeptide beta-N-acetylglucosaminyltransferase activity"/>
    <property type="evidence" value="ECO:0007669"/>
    <property type="project" value="UniProtKB-UniRule"/>
</dbReference>
<evidence type="ECO:0000313" key="14">
    <source>
        <dbReference type="Proteomes" id="UP000242432"/>
    </source>
</evidence>
<comment type="pathway">
    <text evidence="10">Cell wall biogenesis; peptidoglycan biosynthesis.</text>
</comment>
<dbReference type="Gene3D" id="3.40.50.2000">
    <property type="entry name" value="Glycogen Phosphorylase B"/>
    <property type="match status" value="2"/>
</dbReference>
<name>A0A1T4V599_9GAMM</name>
<dbReference type="PANTHER" id="PTHR21015">
    <property type="entry name" value="UDP-N-ACETYLGLUCOSAMINE--N-ACETYLMURAMYL-(PENTAPEPTIDE) PYROPHOSPHORYL-UNDECAPRENOL N-ACETYLGLUCOSAMINE TRANSFERASE 1"/>
    <property type="match status" value="1"/>
</dbReference>
<dbReference type="Pfam" id="PF04101">
    <property type="entry name" value="Glyco_tran_28_C"/>
    <property type="match status" value="1"/>
</dbReference>
<feature type="binding site" evidence="10">
    <location>
        <position position="125"/>
    </location>
    <ligand>
        <name>UDP-N-acetyl-alpha-D-glucosamine</name>
        <dbReference type="ChEBI" id="CHEBI:57705"/>
    </ligand>
</feature>
<dbReference type="EC" id="2.4.1.227" evidence="10"/>
<dbReference type="SUPFAM" id="SSF53756">
    <property type="entry name" value="UDP-Glycosyltransferase/glycogen phosphorylase"/>
    <property type="match status" value="1"/>
</dbReference>
<evidence type="ECO:0000256" key="6">
    <source>
        <dbReference type="ARBA" id="ARBA00022984"/>
    </source>
</evidence>
<evidence type="ECO:0000256" key="2">
    <source>
        <dbReference type="ARBA" id="ARBA00022618"/>
    </source>
</evidence>
<dbReference type="GO" id="GO:0051991">
    <property type="term" value="F:UDP-N-acetyl-D-glucosamine:N-acetylmuramoyl-L-alanyl-D-glutamyl-meso-2,6-diaminopimelyl-D-alanyl-D-alanine-diphosphoundecaprenol 4-beta-N-acetylglucosaminlytransferase activity"/>
    <property type="evidence" value="ECO:0007669"/>
    <property type="project" value="RHEA"/>
</dbReference>
<dbReference type="HAMAP" id="MF_00033">
    <property type="entry name" value="MurG"/>
    <property type="match status" value="1"/>
</dbReference>
<evidence type="ECO:0000256" key="1">
    <source>
        <dbReference type="ARBA" id="ARBA00022475"/>
    </source>
</evidence>
<dbReference type="GO" id="GO:0071555">
    <property type="term" value="P:cell wall organization"/>
    <property type="evidence" value="ECO:0007669"/>
    <property type="project" value="UniProtKB-KW"/>
</dbReference>
<keyword evidence="3 10" id="KW-0328">Glycosyltransferase</keyword>
<evidence type="ECO:0000256" key="7">
    <source>
        <dbReference type="ARBA" id="ARBA00023136"/>
    </source>
</evidence>
<feature type="domain" description="Glycosyltransferase family 28 N-terminal" evidence="11">
    <location>
        <begin position="6"/>
        <end position="143"/>
    </location>
</feature>
<keyword evidence="5 10" id="KW-0133">Cell shape</keyword>
<dbReference type="EMBL" id="FUXX01000009">
    <property type="protein sequence ID" value="SKA60123.1"/>
    <property type="molecule type" value="Genomic_DNA"/>
</dbReference>
<feature type="binding site" evidence="10">
    <location>
        <position position="163"/>
    </location>
    <ligand>
        <name>UDP-N-acetyl-alpha-D-glucosamine</name>
        <dbReference type="ChEBI" id="CHEBI:57705"/>
    </ligand>
</feature>
<dbReference type="GO" id="GO:0008360">
    <property type="term" value="P:regulation of cell shape"/>
    <property type="evidence" value="ECO:0007669"/>
    <property type="project" value="UniProtKB-KW"/>
</dbReference>
<feature type="binding site" evidence="10">
    <location>
        <position position="189"/>
    </location>
    <ligand>
        <name>UDP-N-acetyl-alpha-D-glucosamine</name>
        <dbReference type="ChEBI" id="CHEBI:57705"/>
    </ligand>
</feature>
<gene>
    <name evidence="10" type="primary">murG</name>
    <name evidence="13" type="ORF">SAMN02745213_00817</name>
</gene>
<keyword evidence="6 10" id="KW-0573">Peptidoglycan synthesis</keyword>
<feature type="binding site" evidence="10">
    <location>
        <position position="242"/>
    </location>
    <ligand>
        <name>UDP-N-acetyl-alpha-D-glucosamine</name>
        <dbReference type="ChEBI" id="CHEBI:57705"/>
    </ligand>
</feature>
<dbReference type="PANTHER" id="PTHR21015:SF22">
    <property type="entry name" value="GLYCOSYLTRANSFERASE"/>
    <property type="match status" value="1"/>
</dbReference>
<dbReference type="Pfam" id="PF03033">
    <property type="entry name" value="Glyco_transf_28"/>
    <property type="match status" value="1"/>
</dbReference>
<evidence type="ECO:0000313" key="13">
    <source>
        <dbReference type="EMBL" id="SKA60123.1"/>
    </source>
</evidence>
<reference evidence="14" key="1">
    <citation type="submission" date="2017-02" db="EMBL/GenBank/DDBJ databases">
        <authorList>
            <person name="Varghese N."/>
            <person name="Submissions S."/>
        </authorList>
    </citation>
    <scope>NUCLEOTIDE SEQUENCE [LARGE SCALE GENOMIC DNA]</scope>
    <source>
        <strain evidence="14">DSM 3072</strain>
    </source>
</reference>
<proteinExistence type="inferred from homology"/>
<feature type="binding site" evidence="10">
    <location>
        <position position="287"/>
    </location>
    <ligand>
        <name>UDP-N-acetyl-alpha-D-glucosamine</name>
        <dbReference type="ChEBI" id="CHEBI:57705"/>
    </ligand>
</feature>
<organism evidence="13 14">
    <name type="scientific">Succinivibrio dextrinosolvens DSM 3072</name>
    <dbReference type="NCBI Taxonomy" id="1123324"/>
    <lineage>
        <taxon>Bacteria</taxon>
        <taxon>Pseudomonadati</taxon>
        <taxon>Pseudomonadota</taxon>
        <taxon>Gammaproteobacteria</taxon>
        <taxon>Aeromonadales</taxon>
        <taxon>Succinivibrionaceae</taxon>
        <taxon>Succinivibrio</taxon>
    </lineage>
</organism>
<feature type="binding site" evidence="10">
    <location>
        <begin position="261"/>
        <end position="266"/>
    </location>
    <ligand>
        <name>UDP-N-acetyl-alpha-D-glucosamine</name>
        <dbReference type="ChEBI" id="CHEBI:57705"/>
    </ligand>
</feature>
<dbReference type="GO" id="GO:0009252">
    <property type="term" value="P:peptidoglycan biosynthetic process"/>
    <property type="evidence" value="ECO:0007669"/>
    <property type="project" value="UniProtKB-UniRule"/>
</dbReference>
<dbReference type="InterPro" id="IPR007235">
    <property type="entry name" value="Glyco_trans_28_C"/>
</dbReference>
<comment type="catalytic activity">
    <reaction evidence="10">
        <text>di-trans,octa-cis-undecaprenyl diphospho-N-acetyl-alpha-D-muramoyl-L-alanyl-D-glutamyl-meso-2,6-diaminopimeloyl-D-alanyl-D-alanine + UDP-N-acetyl-alpha-D-glucosamine = di-trans,octa-cis-undecaprenyl diphospho-[N-acetyl-alpha-D-glucosaminyl-(1-&gt;4)]-N-acetyl-alpha-D-muramoyl-L-alanyl-D-glutamyl-meso-2,6-diaminopimeloyl-D-alanyl-D-alanine + UDP + H(+)</text>
        <dbReference type="Rhea" id="RHEA:31227"/>
        <dbReference type="ChEBI" id="CHEBI:15378"/>
        <dbReference type="ChEBI" id="CHEBI:57705"/>
        <dbReference type="ChEBI" id="CHEBI:58223"/>
        <dbReference type="ChEBI" id="CHEBI:61387"/>
        <dbReference type="ChEBI" id="CHEBI:61388"/>
        <dbReference type="EC" id="2.4.1.227"/>
    </reaction>
</comment>
<dbReference type="GO" id="GO:0051301">
    <property type="term" value="P:cell division"/>
    <property type="evidence" value="ECO:0007669"/>
    <property type="project" value="UniProtKB-KW"/>
</dbReference>
<dbReference type="RefSeq" id="WP_078928355.1">
    <property type="nucleotide sequence ID" value="NZ_FUXX01000009.1"/>
</dbReference>
<evidence type="ECO:0000256" key="9">
    <source>
        <dbReference type="ARBA" id="ARBA00023316"/>
    </source>
</evidence>
<evidence type="ECO:0000259" key="11">
    <source>
        <dbReference type="Pfam" id="PF03033"/>
    </source>
</evidence>
<evidence type="ECO:0000256" key="5">
    <source>
        <dbReference type="ARBA" id="ARBA00022960"/>
    </source>
</evidence>
<dbReference type="AlphaFoldDB" id="A0A1T4V599"/>
<dbReference type="GO" id="GO:0005975">
    <property type="term" value="P:carbohydrate metabolic process"/>
    <property type="evidence" value="ECO:0007669"/>
    <property type="project" value="InterPro"/>
</dbReference>
<keyword evidence="14" id="KW-1185">Reference proteome</keyword>
<dbReference type="InterPro" id="IPR004276">
    <property type="entry name" value="GlycoTrans_28_N"/>
</dbReference>
<keyword evidence="7 10" id="KW-0472">Membrane</keyword>
<protein>
    <recommendedName>
        <fullName evidence="10">UDP-N-acetylglucosamine--N-acetylmuramyl-(pentapeptide) pyrophosphoryl-undecaprenol N-acetylglucosamine transferase</fullName>
        <ecNumber evidence="10">2.4.1.227</ecNumber>
    </recommendedName>
    <alternativeName>
        <fullName evidence="10">Undecaprenyl-PP-MurNAc-pentapeptide-UDPGlcNAc GlcNAc transferase</fullName>
    </alternativeName>
</protein>
<dbReference type="InterPro" id="IPR006009">
    <property type="entry name" value="GlcNAc_MurG"/>
</dbReference>
<comment type="subcellular location">
    <subcellularLocation>
        <location evidence="10">Cell membrane</location>
        <topology evidence="10">Peripheral membrane protein</topology>
        <orientation evidence="10">Cytoplasmic side</orientation>
    </subcellularLocation>
</comment>
<keyword evidence="2 10" id="KW-0132">Cell division</keyword>
<comment type="similarity">
    <text evidence="10">Belongs to the glycosyltransferase 28 family. MurG subfamily.</text>
</comment>
<accession>A0A1T4V599</accession>
<evidence type="ECO:0000256" key="4">
    <source>
        <dbReference type="ARBA" id="ARBA00022679"/>
    </source>
</evidence>
<dbReference type="CDD" id="cd03785">
    <property type="entry name" value="GT28_MurG"/>
    <property type="match status" value="1"/>
</dbReference>
<keyword evidence="1 10" id="KW-1003">Cell membrane</keyword>
<keyword evidence="8 10" id="KW-0131">Cell cycle</keyword>
<dbReference type="Proteomes" id="UP000242432">
    <property type="component" value="Unassembled WGS sequence"/>
</dbReference>
<keyword evidence="4 10" id="KW-0808">Transferase</keyword>
<evidence type="ECO:0000259" key="12">
    <source>
        <dbReference type="Pfam" id="PF04101"/>
    </source>
</evidence>
<feature type="binding site" evidence="10">
    <location>
        <begin position="13"/>
        <end position="15"/>
    </location>
    <ligand>
        <name>UDP-N-acetyl-alpha-D-glucosamine</name>
        <dbReference type="ChEBI" id="CHEBI:57705"/>
    </ligand>
</feature>
<dbReference type="NCBIfam" id="TIGR01133">
    <property type="entry name" value="murG"/>
    <property type="match status" value="1"/>
</dbReference>
<evidence type="ECO:0000256" key="10">
    <source>
        <dbReference type="HAMAP-Rule" id="MF_00033"/>
    </source>
</evidence>
<keyword evidence="9 10" id="KW-0961">Cell wall biogenesis/degradation</keyword>
<dbReference type="GO" id="GO:0005886">
    <property type="term" value="C:plasma membrane"/>
    <property type="evidence" value="ECO:0007669"/>
    <property type="project" value="UniProtKB-SubCell"/>
</dbReference>
<comment type="function">
    <text evidence="10">Cell wall formation. Catalyzes the transfer of a GlcNAc subunit on undecaprenyl-pyrophosphoryl-MurNAc-pentapeptide (lipid intermediate I) to form undecaprenyl-pyrophosphoryl-MurNAc-(pentapeptide)GlcNAc (lipid intermediate II).</text>
</comment>
<sequence>MKAKKVLIMAGGTGGHVFPAIAIAKKMQEEGAQILWLGTRGRMEEQLVPKHGFDIRYIDVKGIRRNGLKRLVGAPFMIMKAVLQARAVIKEFKPDVVLGMGGYASGPGGLAAYLQRIPVVLHEQNAAAGMTNKLLFKVASSVMLGFPGAFTGDKVTVVGNPVRKEIIELHDLPREYTSGKIRISIVGGSLGAKALNELVPVALKKFSENSIKVVHQCGKGNSEAVKKLYEGAVFDYEATDFIDDMNALYRNTDLIICRAGALTVAETCTASLPAIFVPLPTAVDDHQTKNAQFLKDAGAAFVFAQKDLSADKLYETIKDLIEHRAKLKSMSDAARSVASIDSTEKAVAIIDSVVKN</sequence>
<feature type="domain" description="Glycosyl transferase family 28 C-terminal" evidence="12">
    <location>
        <begin position="183"/>
        <end position="337"/>
    </location>
</feature>
<evidence type="ECO:0000256" key="3">
    <source>
        <dbReference type="ARBA" id="ARBA00022676"/>
    </source>
</evidence>
<dbReference type="UniPathway" id="UPA00219"/>
<dbReference type="STRING" id="83771.SAMN02910357_00619"/>
<evidence type="ECO:0000256" key="8">
    <source>
        <dbReference type="ARBA" id="ARBA00023306"/>
    </source>
</evidence>